<evidence type="ECO:0000256" key="9">
    <source>
        <dbReference type="ARBA" id="ARBA00023027"/>
    </source>
</evidence>
<evidence type="ECO:0000256" key="3">
    <source>
        <dbReference type="ARBA" id="ARBA00009014"/>
    </source>
</evidence>
<dbReference type="OrthoDB" id="5295945at2"/>
<dbReference type="GO" id="GO:0004515">
    <property type="term" value="F:nicotinate-nucleotide adenylyltransferase activity"/>
    <property type="evidence" value="ECO:0007669"/>
    <property type="project" value="UniProtKB-UniRule"/>
</dbReference>
<dbReference type="Gene3D" id="3.40.50.620">
    <property type="entry name" value="HUPs"/>
    <property type="match status" value="1"/>
</dbReference>
<comment type="caution">
    <text evidence="13">The sequence shown here is derived from an EMBL/GenBank/DDBJ whole genome shotgun (WGS) entry which is preliminary data.</text>
</comment>
<name>A0A502CAY2_9GAMM</name>
<protein>
    <recommendedName>
        <fullName evidence="11">Probable nicotinate-nucleotide adenylyltransferase</fullName>
        <ecNumber evidence="11">2.7.7.18</ecNumber>
    </recommendedName>
    <alternativeName>
        <fullName evidence="11">Deamido-NAD(+) diphosphorylase</fullName>
    </alternativeName>
    <alternativeName>
        <fullName evidence="11">Deamido-NAD(+) pyrophosphorylase</fullName>
    </alternativeName>
    <alternativeName>
        <fullName evidence="11">Nicotinate mononucleotide adenylyltransferase</fullName>
        <shortName evidence="11">NaMN adenylyltransferase</shortName>
    </alternativeName>
</protein>
<dbReference type="InterPro" id="IPR014729">
    <property type="entry name" value="Rossmann-like_a/b/a_fold"/>
</dbReference>
<evidence type="ECO:0000256" key="4">
    <source>
        <dbReference type="ARBA" id="ARBA00022642"/>
    </source>
</evidence>
<evidence type="ECO:0000313" key="14">
    <source>
        <dbReference type="Proteomes" id="UP000319486"/>
    </source>
</evidence>
<dbReference type="Pfam" id="PF01467">
    <property type="entry name" value="CTP_transf_like"/>
    <property type="match status" value="1"/>
</dbReference>
<dbReference type="AlphaFoldDB" id="A0A502CAY2"/>
<sequence>MAGGRTADRRHRRTARSQGAGVKPLAIFGGTFDPVHLGHLSVAWEASELLDAEVRLMPASVPPHRPPPIASASQRVAMLRAALQNQARLALDTRELERGGPSYTIDTLVELRMEQGERPLVLLIGADAFAGLPSWHRWRELFDVAHVGVLSRPGVAAALPDDLQRMVAQRRVDDVATLRGVPAGKVIELAVTPLEISATRIRELLAAGRDPRYLLPAGLFDDAELLAPYRH</sequence>
<dbReference type="GO" id="GO:0005524">
    <property type="term" value="F:ATP binding"/>
    <property type="evidence" value="ECO:0007669"/>
    <property type="project" value="UniProtKB-KW"/>
</dbReference>
<keyword evidence="4 11" id="KW-0662">Pyridine nucleotide biosynthesis</keyword>
<evidence type="ECO:0000256" key="6">
    <source>
        <dbReference type="ARBA" id="ARBA00022695"/>
    </source>
</evidence>
<accession>A0A502CAY2</accession>
<keyword evidence="7 11" id="KW-0547">Nucleotide-binding</keyword>
<evidence type="ECO:0000256" key="7">
    <source>
        <dbReference type="ARBA" id="ARBA00022741"/>
    </source>
</evidence>
<feature type="domain" description="Cytidyltransferase-like" evidence="12">
    <location>
        <begin position="27"/>
        <end position="203"/>
    </location>
</feature>
<organism evidence="13 14">
    <name type="scientific">Rhodanobacter glycinis</name>
    <dbReference type="NCBI Taxonomy" id="582702"/>
    <lineage>
        <taxon>Bacteria</taxon>
        <taxon>Pseudomonadati</taxon>
        <taxon>Pseudomonadota</taxon>
        <taxon>Gammaproteobacteria</taxon>
        <taxon>Lysobacterales</taxon>
        <taxon>Rhodanobacteraceae</taxon>
        <taxon>Rhodanobacter</taxon>
    </lineage>
</organism>
<evidence type="ECO:0000256" key="1">
    <source>
        <dbReference type="ARBA" id="ARBA00002324"/>
    </source>
</evidence>
<comment type="pathway">
    <text evidence="2 11">Cofactor biosynthesis; NAD(+) biosynthesis; deamido-NAD(+) from nicotinate D-ribonucleotide: step 1/1.</text>
</comment>
<dbReference type="UniPathway" id="UPA00253">
    <property type="reaction ID" value="UER00332"/>
</dbReference>
<dbReference type="EC" id="2.7.7.18" evidence="11"/>
<evidence type="ECO:0000256" key="10">
    <source>
        <dbReference type="ARBA" id="ARBA00048721"/>
    </source>
</evidence>
<evidence type="ECO:0000313" key="13">
    <source>
        <dbReference type="EMBL" id="TPG10765.1"/>
    </source>
</evidence>
<gene>
    <name evidence="11" type="primary">nadD</name>
    <name evidence="13" type="ORF">EAH88_05730</name>
</gene>
<evidence type="ECO:0000256" key="8">
    <source>
        <dbReference type="ARBA" id="ARBA00022840"/>
    </source>
</evidence>
<keyword evidence="8 11" id="KW-0067">ATP-binding</keyword>
<dbReference type="NCBIfam" id="TIGR00482">
    <property type="entry name" value="nicotinate (nicotinamide) nucleotide adenylyltransferase"/>
    <property type="match status" value="1"/>
</dbReference>
<dbReference type="NCBIfam" id="NF000839">
    <property type="entry name" value="PRK00071.1-1"/>
    <property type="match status" value="1"/>
</dbReference>
<dbReference type="PANTHER" id="PTHR39321:SF3">
    <property type="entry name" value="PHOSPHOPANTETHEINE ADENYLYLTRANSFERASE"/>
    <property type="match status" value="1"/>
</dbReference>
<comment type="similarity">
    <text evidence="3 11">Belongs to the NadD family.</text>
</comment>
<keyword evidence="9 11" id="KW-0520">NAD</keyword>
<comment type="function">
    <text evidence="1 11">Catalyzes the reversible adenylation of nicotinate mononucleotide (NaMN) to nicotinic acid adenine dinucleotide (NaAD).</text>
</comment>
<proteinExistence type="inferred from homology"/>
<dbReference type="InterPro" id="IPR004821">
    <property type="entry name" value="Cyt_trans-like"/>
</dbReference>
<evidence type="ECO:0000256" key="11">
    <source>
        <dbReference type="HAMAP-Rule" id="MF_00244"/>
    </source>
</evidence>
<comment type="catalytic activity">
    <reaction evidence="10 11">
        <text>nicotinate beta-D-ribonucleotide + ATP + H(+) = deamido-NAD(+) + diphosphate</text>
        <dbReference type="Rhea" id="RHEA:22860"/>
        <dbReference type="ChEBI" id="CHEBI:15378"/>
        <dbReference type="ChEBI" id="CHEBI:30616"/>
        <dbReference type="ChEBI" id="CHEBI:33019"/>
        <dbReference type="ChEBI" id="CHEBI:57502"/>
        <dbReference type="ChEBI" id="CHEBI:58437"/>
        <dbReference type="EC" id="2.7.7.18"/>
    </reaction>
</comment>
<dbReference type="NCBIfam" id="TIGR00125">
    <property type="entry name" value="cyt_tran_rel"/>
    <property type="match status" value="1"/>
</dbReference>
<keyword evidence="6 11" id="KW-0548">Nucleotidyltransferase</keyword>
<dbReference type="PANTHER" id="PTHR39321">
    <property type="entry name" value="NICOTINATE-NUCLEOTIDE ADENYLYLTRANSFERASE-RELATED"/>
    <property type="match status" value="1"/>
</dbReference>
<dbReference type="Proteomes" id="UP000319486">
    <property type="component" value="Unassembled WGS sequence"/>
</dbReference>
<dbReference type="EMBL" id="RCZO01000002">
    <property type="protein sequence ID" value="TPG10765.1"/>
    <property type="molecule type" value="Genomic_DNA"/>
</dbReference>
<dbReference type="HAMAP" id="MF_00244">
    <property type="entry name" value="NaMN_adenylyltr"/>
    <property type="match status" value="1"/>
</dbReference>
<evidence type="ECO:0000256" key="2">
    <source>
        <dbReference type="ARBA" id="ARBA00005019"/>
    </source>
</evidence>
<dbReference type="GO" id="GO:0009435">
    <property type="term" value="P:NAD+ biosynthetic process"/>
    <property type="evidence" value="ECO:0007669"/>
    <property type="project" value="UniProtKB-UniRule"/>
</dbReference>
<reference evidence="13 14" key="1">
    <citation type="journal article" date="2019" name="Environ. Microbiol.">
        <title>Species interactions and distinct microbial communities in high Arctic permafrost affected cryosols are associated with the CH4 and CO2 gas fluxes.</title>
        <authorList>
            <person name="Altshuler I."/>
            <person name="Hamel J."/>
            <person name="Turney S."/>
            <person name="Magnuson E."/>
            <person name="Levesque R."/>
            <person name="Greer C."/>
            <person name="Whyte L.G."/>
        </authorList>
    </citation>
    <scope>NUCLEOTIDE SEQUENCE [LARGE SCALE GENOMIC DNA]</scope>
    <source>
        <strain evidence="13 14">S13Y</strain>
    </source>
</reference>
<dbReference type="InterPro" id="IPR005248">
    <property type="entry name" value="NadD/NMNAT"/>
</dbReference>
<keyword evidence="5 11" id="KW-0808">Transferase</keyword>
<evidence type="ECO:0000259" key="12">
    <source>
        <dbReference type="Pfam" id="PF01467"/>
    </source>
</evidence>
<dbReference type="CDD" id="cd02165">
    <property type="entry name" value="NMNAT"/>
    <property type="match status" value="1"/>
</dbReference>
<evidence type="ECO:0000256" key="5">
    <source>
        <dbReference type="ARBA" id="ARBA00022679"/>
    </source>
</evidence>
<dbReference type="SUPFAM" id="SSF52374">
    <property type="entry name" value="Nucleotidylyl transferase"/>
    <property type="match status" value="1"/>
</dbReference>
<keyword evidence="14" id="KW-1185">Reference proteome</keyword>